<evidence type="ECO:0000256" key="1">
    <source>
        <dbReference type="SAM" id="MobiDB-lite"/>
    </source>
</evidence>
<feature type="transmembrane region" description="Helical" evidence="2">
    <location>
        <begin position="96"/>
        <end position="116"/>
    </location>
</feature>
<dbReference type="KEGG" id="lrs:PX52LOC_04377"/>
<keyword evidence="2" id="KW-1133">Transmembrane helix</keyword>
<name>A0A5C1AF18_9BACT</name>
<feature type="compositionally biased region" description="Polar residues" evidence="1">
    <location>
        <begin position="52"/>
        <end position="63"/>
    </location>
</feature>
<evidence type="ECO:0000313" key="4">
    <source>
        <dbReference type="Proteomes" id="UP000324974"/>
    </source>
</evidence>
<evidence type="ECO:0008006" key="5">
    <source>
        <dbReference type="Google" id="ProtNLM"/>
    </source>
</evidence>
<reference evidence="4" key="1">
    <citation type="submission" date="2019-08" db="EMBL/GenBank/DDBJ databases">
        <title>Limnoglobus roseus gen. nov., sp. nov., a novel freshwater planctomycete with a giant genome from the family Gemmataceae.</title>
        <authorList>
            <person name="Kulichevskaya I.S."/>
            <person name="Naumoff D.G."/>
            <person name="Miroshnikov K."/>
            <person name="Ivanova A."/>
            <person name="Philippov D.A."/>
            <person name="Hakobyan A."/>
            <person name="Rijpstra I.C."/>
            <person name="Sinninghe Damste J.S."/>
            <person name="Liesack W."/>
            <person name="Dedysh S.N."/>
        </authorList>
    </citation>
    <scope>NUCLEOTIDE SEQUENCE [LARGE SCALE GENOMIC DNA]</scope>
    <source>
        <strain evidence="4">PX52</strain>
    </source>
</reference>
<evidence type="ECO:0000313" key="3">
    <source>
        <dbReference type="EMBL" id="QEL17390.1"/>
    </source>
</evidence>
<keyword evidence="2" id="KW-0472">Membrane</keyword>
<keyword evidence="2" id="KW-0812">Transmembrane</keyword>
<gene>
    <name evidence="3" type="ORF">PX52LOC_04377</name>
</gene>
<dbReference type="Proteomes" id="UP000324974">
    <property type="component" value="Chromosome"/>
</dbReference>
<accession>A0A5C1AF18</accession>
<dbReference type="AlphaFoldDB" id="A0A5C1AF18"/>
<sequence length="269" mass="30293">MIIQFPCPKCGVWYSVPDQKSGKKFTCKKCDVRIVIPGAPPVTSFPIPAAPSRTTGDVSSPDNGRTHDQDEDEFDITSAPESRQPSHSKSKRTRSMIVLGALVTAFVIFGVILLTMSKPFQKGFLHYNGTTQDLIQVLVSQKKIVLNSKYSEPLSRQTGHPVFLISVMHAPNQVSDIALVEFEDEESAQAYERLAKIELSNQIRQSFGFQIYDDVERFKVVNKLKSEQDVIDKMSQNKRFRYSRWIFSDPNVAGLQESFAVSAIRRAIM</sequence>
<organism evidence="3 4">
    <name type="scientific">Limnoglobus roseus</name>
    <dbReference type="NCBI Taxonomy" id="2598579"/>
    <lineage>
        <taxon>Bacteria</taxon>
        <taxon>Pseudomonadati</taxon>
        <taxon>Planctomycetota</taxon>
        <taxon>Planctomycetia</taxon>
        <taxon>Gemmatales</taxon>
        <taxon>Gemmataceae</taxon>
        <taxon>Limnoglobus</taxon>
    </lineage>
</organism>
<keyword evidence="4" id="KW-1185">Reference proteome</keyword>
<feature type="region of interest" description="Disordered" evidence="1">
    <location>
        <begin position="45"/>
        <end position="90"/>
    </location>
</feature>
<dbReference type="EMBL" id="CP042425">
    <property type="protein sequence ID" value="QEL17390.1"/>
    <property type="molecule type" value="Genomic_DNA"/>
</dbReference>
<protein>
    <recommendedName>
        <fullName evidence="5">Zinc finger/thioredoxin putative domain-containing protein</fullName>
    </recommendedName>
</protein>
<evidence type="ECO:0000256" key="2">
    <source>
        <dbReference type="SAM" id="Phobius"/>
    </source>
</evidence>
<dbReference type="CDD" id="cd20335">
    <property type="entry name" value="BRcat_RBR"/>
    <property type="match status" value="1"/>
</dbReference>
<proteinExistence type="predicted"/>